<sequence>MQASVLREDNLSWGLGFGVPCICMILSLLLFLLGIPTYRYKIKRHEKKPFVRIGHAFVAAIRNWCATTPVVAIEEEVSETDCLHSPRCLSLFIADDIEEAKAAVRLIPIWTSSLVFAIAIAQCPTFFTVQGKTMDRTLVPGFKIPAASLQALTSITILVFIPIYDRIFVPIARTFTGEPTGITMLQRIGTGIFLSAICMLVAAVIETERLEIAKINGLVDEPNATVPKSMWWLVPQYMLLGAADVFTRVGLQEFFYDQISNELKSVGVALYLSVFGVGNFLSSILVSIVEKAIEGGSLSDNLNQGHLNYFYCLLVGVVVVGLGPFPIIAKSCFYGSSRNST</sequence>
<gene>
    <name evidence="8" type="primary">LOC110419591</name>
</gene>
<dbReference type="GO" id="GO:0016020">
    <property type="term" value="C:membrane"/>
    <property type="evidence" value="ECO:0007669"/>
    <property type="project" value="UniProtKB-SubCell"/>
</dbReference>
<dbReference type="OrthoDB" id="8904098at2759"/>
<feature type="transmembrane region" description="Helical" evidence="6">
    <location>
        <begin position="185"/>
        <end position="205"/>
    </location>
</feature>
<organism evidence="7 8">
    <name type="scientific">Herrania umbratica</name>
    <dbReference type="NCBI Taxonomy" id="108875"/>
    <lineage>
        <taxon>Eukaryota</taxon>
        <taxon>Viridiplantae</taxon>
        <taxon>Streptophyta</taxon>
        <taxon>Embryophyta</taxon>
        <taxon>Tracheophyta</taxon>
        <taxon>Spermatophyta</taxon>
        <taxon>Magnoliopsida</taxon>
        <taxon>eudicotyledons</taxon>
        <taxon>Gunneridae</taxon>
        <taxon>Pentapetalae</taxon>
        <taxon>rosids</taxon>
        <taxon>malvids</taxon>
        <taxon>Malvales</taxon>
        <taxon>Malvaceae</taxon>
        <taxon>Byttnerioideae</taxon>
        <taxon>Herrania</taxon>
    </lineage>
</organism>
<dbReference type="InterPro" id="IPR036259">
    <property type="entry name" value="MFS_trans_sf"/>
</dbReference>
<dbReference type="SUPFAM" id="SSF103473">
    <property type="entry name" value="MFS general substrate transporter"/>
    <property type="match status" value="1"/>
</dbReference>
<dbReference type="AlphaFoldDB" id="A0A6J1AN32"/>
<evidence type="ECO:0000256" key="5">
    <source>
        <dbReference type="ARBA" id="ARBA00023136"/>
    </source>
</evidence>
<evidence type="ECO:0000313" key="8">
    <source>
        <dbReference type="RefSeq" id="XP_021288363.1"/>
    </source>
</evidence>
<name>A0A6J1AN32_9ROSI</name>
<dbReference type="GO" id="GO:0022857">
    <property type="term" value="F:transmembrane transporter activity"/>
    <property type="evidence" value="ECO:0007669"/>
    <property type="project" value="InterPro"/>
</dbReference>
<protein>
    <submittedName>
        <fullName evidence="8">Protein NRT1/ PTR FAMILY 5.10-like</fullName>
    </submittedName>
</protein>
<accession>A0A6J1AN32</accession>
<evidence type="ECO:0000256" key="4">
    <source>
        <dbReference type="ARBA" id="ARBA00022989"/>
    </source>
</evidence>
<evidence type="ECO:0000256" key="2">
    <source>
        <dbReference type="ARBA" id="ARBA00005982"/>
    </source>
</evidence>
<evidence type="ECO:0000313" key="7">
    <source>
        <dbReference type="Proteomes" id="UP000504621"/>
    </source>
</evidence>
<feature type="transmembrane region" description="Helical" evidence="6">
    <location>
        <begin position="12"/>
        <end position="35"/>
    </location>
</feature>
<reference evidence="8" key="1">
    <citation type="submission" date="2025-08" db="UniProtKB">
        <authorList>
            <consortium name="RefSeq"/>
        </authorList>
    </citation>
    <scope>IDENTIFICATION</scope>
    <source>
        <tissue evidence="8">Leaf</tissue>
    </source>
</reference>
<dbReference type="GeneID" id="110419591"/>
<proteinExistence type="inferred from homology"/>
<dbReference type="InterPro" id="IPR000109">
    <property type="entry name" value="POT_fam"/>
</dbReference>
<dbReference type="PANTHER" id="PTHR11654">
    <property type="entry name" value="OLIGOPEPTIDE TRANSPORTER-RELATED"/>
    <property type="match status" value="1"/>
</dbReference>
<keyword evidence="5 6" id="KW-0472">Membrane</keyword>
<comment type="similarity">
    <text evidence="2">Belongs to the major facilitator superfamily. Proton-dependent oligopeptide transporter (POT/PTR) (TC 2.A.17) family.</text>
</comment>
<keyword evidence="4 6" id="KW-1133">Transmembrane helix</keyword>
<dbReference type="Proteomes" id="UP000504621">
    <property type="component" value="Unplaced"/>
</dbReference>
<evidence type="ECO:0000256" key="1">
    <source>
        <dbReference type="ARBA" id="ARBA00004141"/>
    </source>
</evidence>
<feature type="transmembrane region" description="Helical" evidence="6">
    <location>
        <begin position="308"/>
        <end position="329"/>
    </location>
</feature>
<feature type="transmembrane region" description="Helical" evidence="6">
    <location>
        <begin position="107"/>
        <end position="127"/>
    </location>
</feature>
<dbReference type="Gene3D" id="1.20.1250.20">
    <property type="entry name" value="MFS general substrate transporter like domains"/>
    <property type="match status" value="1"/>
</dbReference>
<comment type="subcellular location">
    <subcellularLocation>
        <location evidence="1">Membrane</location>
        <topology evidence="1">Multi-pass membrane protein</topology>
    </subcellularLocation>
</comment>
<feature type="transmembrane region" description="Helical" evidence="6">
    <location>
        <begin position="147"/>
        <end position="164"/>
    </location>
</feature>
<keyword evidence="3 6" id="KW-0812">Transmembrane</keyword>
<keyword evidence="7" id="KW-1185">Reference proteome</keyword>
<evidence type="ECO:0000256" key="3">
    <source>
        <dbReference type="ARBA" id="ARBA00022692"/>
    </source>
</evidence>
<feature type="transmembrane region" description="Helical" evidence="6">
    <location>
        <begin position="268"/>
        <end position="288"/>
    </location>
</feature>
<dbReference type="Pfam" id="PF00854">
    <property type="entry name" value="PTR2"/>
    <property type="match status" value="1"/>
</dbReference>
<evidence type="ECO:0000256" key="6">
    <source>
        <dbReference type="SAM" id="Phobius"/>
    </source>
</evidence>
<dbReference type="RefSeq" id="XP_021288363.1">
    <property type="nucleotide sequence ID" value="XM_021432688.1"/>
</dbReference>